<feature type="domain" description="F-box" evidence="1">
    <location>
        <begin position="5"/>
        <end position="51"/>
    </location>
</feature>
<dbReference type="AlphaFoldDB" id="F8KYP9"/>
<dbReference type="HOGENOM" id="CLU_1516496_0_0_0"/>
<name>F8KYP9_PARAV</name>
<dbReference type="STRING" id="765952.PUV_10540"/>
<dbReference type="Gene3D" id="1.20.1280.50">
    <property type="match status" value="1"/>
</dbReference>
<evidence type="ECO:0000313" key="2">
    <source>
        <dbReference type="EMBL" id="CCB86004.1"/>
    </source>
</evidence>
<gene>
    <name evidence="2" type="ordered locus">PUV_10540</name>
</gene>
<evidence type="ECO:0000313" key="3">
    <source>
        <dbReference type="Proteomes" id="UP000000495"/>
    </source>
</evidence>
<dbReference type="RefSeq" id="WP_006341613.1">
    <property type="nucleotide sequence ID" value="NC_015702.1"/>
</dbReference>
<dbReference type="EMBL" id="FR872580">
    <property type="protein sequence ID" value="CCB86004.1"/>
    <property type="molecule type" value="Genomic_DNA"/>
</dbReference>
<dbReference type="SMART" id="SM00256">
    <property type="entry name" value="FBOX"/>
    <property type="match status" value="1"/>
</dbReference>
<dbReference type="InterPro" id="IPR001810">
    <property type="entry name" value="F-box_dom"/>
</dbReference>
<proteinExistence type="predicted"/>
<dbReference type="OrthoDB" id="23511at2"/>
<dbReference type="Pfam" id="PF12937">
    <property type="entry name" value="F-box-like"/>
    <property type="match status" value="1"/>
</dbReference>
<reference key="1">
    <citation type="journal article" date="2011" name="Mol. Biol. Evol.">
        <title>Unity in variety -- the pan-genome of the Chlamydiae.</title>
        <authorList>
            <person name="Collingro A."/>
            <person name="Tischler P."/>
            <person name="Weinmaier T."/>
            <person name="Penz T."/>
            <person name="Heinz E."/>
            <person name="Brunham R.C."/>
            <person name="Read T.D."/>
            <person name="Bavoil P.M."/>
            <person name="Sachse K."/>
            <person name="Kahane S."/>
            <person name="Friedman M.G."/>
            <person name="Rattei T."/>
            <person name="Myers G.S.A."/>
            <person name="Horn M."/>
        </authorList>
    </citation>
    <scope>NUCLEOTIDE SEQUENCE</scope>
    <source>
        <strain>UV7</strain>
    </source>
</reference>
<dbReference type="KEGG" id="puv:PUV_10540"/>
<reference evidence="2 3" key="2">
    <citation type="journal article" date="2011" name="Mol. Biol. Evol.">
        <title>Unity in variety--the pan-genome of the Chlamydiae.</title>
        <authorList>
            <person name="Collingro A."/>
            <person name="Tischler P."/>
            <person name="Weinmaier T."/>
            <person name="Penz T."/>
            <person name="Heinz E."/>
            <person name="Brunham R.C."/>
            <person name="Read T.D."/>
            <person name="Bavoil P.M."/>
            <person name="Sachse K."/>
            <person name="Kahane S."/>
            <person name="Friedman M.G."/>
            <person name="Rattei T."/>
            <person name="Myers G.S."/>
            <person name="Horn M."/>
        </authorList>
    </citation>
    <scope>NUCLEOTIDE SEQUENCE [LARGE SCALE GENOMIC DNA]</scope>
    <source>
        <strain evidence="3">UV7</strain>
    </source>
</reference>
<dbReference type="InterPro" id="IPR036047">
    <property type="entry name" value="F-box-like_dom_sf"/>
</dbReference>
<organism evidence="2 3">
    <name type="scientific">Parachlamydia acanthamoebae (strain UV7)</name>
    <dbReference type="NCBI Taxonomy" id="765952"/>
    <lineage>
        <taxon>Bacteria</taxon>
        <taxon>Pseudomonadati</taxon>
        <taxon>Chlamydiota</taxon>
        <taxon>Chlamydiia</taxon>
        <taxon>Parachlamydiales</taxon>
        <taxon>Parachlamydiaceae</taxon>
        <taxon>Parachlamydia</taxon>
    </lineage>
</organism>
<protein>
    <recommendedName>
        <fullName evidence="1">F-box domain-containing protein</fullName>
    </recommendedName>
</protein>
<dbReference type="SUPFAM" id="SSF81383">
    <property type="entry name" value="F-box domain"/>
    <property type="match status" value="1"/>
</dbReference>
<accession>F8KYP9</accession>
<sequence length="177" mass="20117">MTVRLDPLTYLPEEMALGILTFLPIPEIARCAEVCKKWRRLASDNSLWEKMLPKAILEPGMNLREHVLKRVAKSPDEILAKMKGLVSGVQPNQGAKFVCFFPFNQNFEMVIKVNHSQAVKSDVRDFCIFTKRFSPEIPVNRFSTAKRPGETSEIKANYPLELENTCVGLDTMMKSLV</sequence>
<keyword evidence="3" id="KW-1185">Reference proteome</keyword>
<evidence type="ECO:0000259" key="1">
    <source>
        <dbReference type="PROSITE" id="PS50181"/>
    </source>
</evidence>
<dbReference type="PROSITE" id="PS50181">
    <property type="entry name" value="FBOX"/>
    <property type="match status" value="1"/>
</dbReference>
<dbReference type="Proteomes" id="UP000000495">
    <property type="component" value="Chromosome"/>
</dbReference>